<sequence>MDRVKIIRRFDAPLHFSVSALDKDARLYLSLVDSIADDVLFHVEFLKEEGQIAVKDRYAGVWSKPEMHPFDFKTQVIKGKLSLAGETFVLELKGFRLEFPGKAFQKPLLWSIYSDFRYITIGDDEPVTAALARRWAFFPEHRFRTGLGPRLRALGEADGLKTGLCALYLWDGNEAAFEQLAGKVHSLVDELLVVVHNSNLLRHGFFVGLQSACFNIRTTIIETTIRSDGTLRKLKGALFMNKVLSEVRHRNVVLIDSETDPERLAALVRTKRLRSRTDDFLLLDEESPAYLQGFSIARQTHFVEADGKLRLAADDLAGRHAVLAPAAARRASLEWDMEEIRLADAPVLLRDRQKTTRIARREKLAILVVSCRKNRHKQQAIRDSWGRDAALANIDLCFIEGHPEQAEALLVEDRLIVPAPDTYEYLSHKIWHGVSAGLRLLDADHYLKIDDDCVVNIQKLLEFPYEKFDYMGSDVNLGSRTAFDWHGPAVFNKQLAGLIFEIDPDQTWYDGQGGYFLSRKAARLLAETPLAKYQHMLEDYATGRVMSANGLEATALNSKFLSIREIYIKDSRDYESAVISDVSSVERTFEIYETISKLNRQVIEAKGRWRFEFPE</sequence>
<evidence type="ECO:0000313" key="10">
    <source>
        <dbReference type="Proteomes" id="UP001156702"/>
    </source>
</evidence>
<dbReference type="Proteomes" id="UP001156702">
    <property type="component" value="Unassembled WGS sequence"/>
</dbReference>
<evidence type="ECO:0000256" key="4">
    <source>
        <dbReference type="ARBA" id="ARBA00022692"/>
    </source>
</evidence>
<keyword evidence="8" id="KW-0472">Membrane</keyword>
<accession>A0ABQ5Z7R5</accession>
<evidence type="ECO:0000256" key="7">
    <source>
        <dbReference type="ARBA" id="ARBA00023034"/>
    </source>
</evidence>
<dbReference type="Gene3D" id="3.90.550.50">
    <property type="match status" value="1"/>
</dbReference>
<name>A0ABQ5Z7R5_9HYPH</name>
<keyword evidence="3" id="KW-0808">Transferase</keyword>
<proteinExistence type="predicted"/>
<dbReference type="PANTHER" id="PTHR11214">
    <property type="entry name" value="BETA-1,3-N-ACETYLGLUCOSAMINYLTRANSFERASE"/>
    <property type="match status" value="1"/>
</dbReference>
<keyword evidence="7" id="KW-0333">Golgi apparatus</keyword>
<dbReference type="RefSeq" id="WP_245081893.1">
    <property type="nucleotide sequence ID" value="NZ_BSOP01000001.1"/>
</dbReference>
<keyword evidence="6" id="KW-1133">Transmembrane helix</keyword>
<reference evidence="10" key="1">
    <citation type="journal article" date="2019" name="Int. J. Syst. Evol. Microbiol.">
        <title>The Global Catalogue of Microorganisms (GCM) 10K type strain sequencing project: providing services to taxonomists for standard genome sequencing and annotation.</title>
        <authorList>
            <consortium name="The Broad Institute Genomics Platform"/>
            <consortium name="The Broad Institute Genome Sequencing Center for Infectious Disease"/>
            <person name="Wu L."/>
            <person name="Ma J."/>
        </authorList>
    </citation>
    <scope>NUCLEOTIDE SEQUENCE [LARGE SCALE GENOMIC DNA]</scope>
    <source>
        <strain evidence="10">NBRC 102122</strain>
    </source>
</reference>
<evidence type="ECO:0000256" key="3">
    <source>
        <dbReference type="ARBA" id="ARBA00022679"/>
    </source>
</evidence>
<evidence type="ECO:0000256" key="5">
    <source>
        <dbReference type="ARBA" id="ARBA00022968"/>
    </source>
</evidence>
<evidence type="ECO:0000256" key="8">
    <source>
        <dbReference type="ARBA" id="ARBA00023136"/>
    </source>
</evidence>
<dbReference type="EMBL" id="BSOP01000001">
    <property type="protein sequence ID" value="GLR48835.1"/>
    <property type="molecule type" value="Genomic_DNA"/>
</dbReference>
<evidence type="ECO:0008006" key="11">
    <source>
        <dbReference type="Google" id="ProtNLM"/>
    </source>
</evidence>
<keyword evidence="4" id="KW-0812">Transmembrane</keyword>
<keyword evidence="2" id="KW-0328">Glycosyltransferase</keyword>
<evidence type="ECO:0000313" key="9">
    <source>
        <dbReference type="EMBL" id="GLR48835.1"/>
    </source>
</evidence>
<comment type="caution">
    <text evidence="9">The sequence shown here is derived from an EMBL/GenBank/DDBJ whole genome shotgun (WGS) entry which is preliminary data.</text>
</comment>
<dbReference type="Pfam" id="PF01762">
    <property type="entry name" value="Galactosyl_T"/>
    <property type="match status" value="1"/>
</dbReference>
<evidence type="ECO:0000256" key="2">
    <source>
        <dbReference type="ARBA" id="ARBA00022676"/>
    </source>
</evidence>
<gene>
    <name evidence="9" type="ORF">GCM10007923_00390</name>
</gene>
<keyword evidence="10" id="KW-1185">Reference proteome</keyword>
<evidence type="ECO:0000256" key="1">
    <source>
        <dbReference type="ARBA" id="ARBA00004323"/>
    </source>
</evidence>
<dbReference type="InterPro" id="IPR002659">
    <property type="entry name" value="Glyco_trans_31"/>
</dbReference>
<organism evidence="9 10">
    <name type="scientific">Shinella yambaruensis</name>
    <dbReference type="NCBI Taxonomy" id="415996"/>
    <lineage>
        <taxon>Bacteria</taxon>
        <taxon>Pseudomonadati</taxon>
        <taxon>Pseudomonadota</taxon>
        <taxon>Alphaproteobacteria</taxon>
        <taxon>Hyphomicrobiales</taxon>
        <taxon>Rhizobiaceae</taxon>
        <taxon>Shinella</taxon>
    </lineage>
</organism>
<comment type="subcellular location">
    <subcellularLocation>
        <location evidence="1">Golgi apparatus membrane</location>
        <topology evidence="1">Single-pass type II membrane protein</topology>
    </subcellularLocation>
</comment>
<evidence type="ECO:0000256" key="6">
    <source>
        <dbReference type="ARBA" id="ARBA00022989"/>
    </source>
</evidence>
<protein>
    <recommendedName>
        <fullName evidence="11">Galactosyltransferase C-terminal domain-containing protein</fullName>
    </recommendedName>
</protein>
<dbReference type="PANTHER" id="PTHR11214:SF3">
    <property type="entry name" value="BETA-1,3-GALACTOSYLTRANSFERASE 6"/>
    <property type="match status" value="1"/>
</dbReference>
<keyword evidence="5" id="KW-0735">Signal-anchor</keyword>